<feature type="domain" description="YrdC-like" evidence="7">
    <location>
        <begin position="9"/>
        <end position="189"/>
    </location>
</feature>
<dbReference type="PROSITE" id="PS51163">
    <property type="entry name" value="YRDC"/>
    <property type="match status" value="1"/>
</dbReference>
<dbReference type="GO" id="GO:0061710">
    <property type="term" value="F:L-threonylcarbamoyladenylate synthase"/>
    <property type="evidence" value="ECO:0007669"/>
    <property type="project" value="UniProtKB-EC"/>
</dbReference>
<dbReference type="InterPro" id="IPR006070">
    <property type="entry name" value="Sua5-like_dom"/>
</dbReference>
<comment type="catalytic activity">
    <reaction evidence="6">
        <text>L-threonine + hydrogencarbonate + ATP = L-threonylcarbamoyladenylate + diphosphate + H2O</text>
        <dbReference type="Rhea" id="RHEA:36407"/>
        <dbReference type="ChEBI" id="CHEBI:15377"/>
        <dbReference type="ChEBI" id="CHEBI:17544"/>
        <dbReference type="ChEBI" id="CHEBI:30616"/>
        <dbReference type="ChEBI" id="CHEBI:33019"/>
        <dbReference type="ChEBI" id="CHEBI:57926"/>
        <dbReference type="ChEBI" id="CHEBI:73682"/>
        <dbReference type="EC" id="2.7.7.87"/>
    </reaction>
</comment>
<dbReference type="SUPFAM" id="SSF55821">
    <property type="entry name" value="YrdC/RibB"/>
    <property type="match status" value="1"/>
</dbReference>
<organism evidence="8 9">
    <name type="scientific">Litorivicinus lipolyticus</name>
    <dbReference type="NCBI Taxonomy" id="418701"/>
    <lineage>
        <taxon>Bacteria</taxon>
        <taxon>Pseudomonadati</taxon>
        <taxon>Pseudomonadota</taxon>
        <taxon>Gammaproteobacteria</taxon>
        <taxon>Oceanospirillales</taxon>
        <taxon>Litorivicinaceae</taxon>
        <taxon>Litorivicinus</taxon>
    </lineage>
</organism>
<comment type="similarity">
    <text evidence="2">Belongs to the SUA5 family.</text>
</comment>
<evidence type="ECO:0000256" key="4">
    <source>
        <dbReference type="ARBA" id="ARBA00022490"/>
    </source>
</evidence>
<dbReference type="GO" id="GO:0005737">
    <property type="term" value="C:cytoplasm"/>
    <property type="evidence" value="ECO:0007669"/>
    <property type="project" value="UniProtKB-SubCell"/>
</dbReference>
<dbReference type="GO" id="GO:0003725">
    <property type="term" value="F:double-stranded RNA binding"/>
    <property type="evidence" value="ECO:0007669"/>
    <property type="project" value="InterPro"/>
</dbReference>
<keyword evidence="9" id="KW-1185">Reference proteome</keyword>
<dbReference type="Proteomes" id="UP000388235">
    <property type="component" value="Chromosome"/>
</dbReference>
<proteinExistence type="inferred from homology"/>
<keyword evidence="4" id="KW-0963">Cytoplasm</keyword>
<evidence type="ECO:0000256" key="1">
    <source>
        <dbReference type="ARBA" id="ARBA00004496"/>
    </source>
</evidence>
<name>A0A5Q2QAC0_9GAMM</name>
<accession>A0A5Q2QAC0</accession>
<dbReference type="GO" id="GO:0000049">
    <property type="term" value="F:tRNA binding"/>
    <property type="evidence" value="ECO:0007669"/>
    <property type="project" value="TreeGrafter"/>
</dbReference>
<comment type="subcellular location">
    <subcellularLocation>
        <location evidence="1">Cytoplasm</location>
    </subcellularLocation>
</comment>
<dbReference type="PANTHER" id="PTHR17490">
    <property type="entry name" value="SUA5"/>
    <property type="match status" value="1"/>
</dbReference>
<dbReference type="Pfam" id="PF01300">
    <property type="entry name" value="Sua5_yciO_yrdC"/>
    <property type="match status" value="1"/>
</dbReference>
<evidence type="ECO:0000256" key="3">
    <source>
        <dbReference type="ARBA" id="ARBA00012584"/>
    </source>
</evidence>
<sequence length="192" mass="21121">MKRLRFQPRFDARECADAFADGAILGYPTEGVWGIGCRADRSDRVAEVIALKRRAPNKGLILLASEPAQVADFVLDQSQLERARARWPGVYTWIVRCSTQAPAVLTGGRDTVAVRITEHAPMRQVLDHLGTAIVSTSANLSGRGMRERTWLTPWGAKLDGWYRAPLGGLGHSTPIRQAWDGAFLRGGPDKDD</sequence>
<evidence type="ECO:0000259" key="7">
    <source>
        <dbReference type="PROSITE" id="PS51163"/>
    </source>
</evidence>
<dbReference type="EMBL" id="CP045871">
    <property type="protein sequence ID" value="QGG79162.1"/>
    <property type="molecule type" value="Genomic_DNA"/>
</dbReference>
<evidence type="ECO:0000313" key="9">
    <source>
        <dbReference type="Proteomes" id="UP000388235"/>
    </source>
</evidence>
<evidence type="ECO:0000256" key="6">
    <source>
        <dbReference type="ARBA" id="ARBA00048366"/>
    </source>
</evidence>
<dbReference type="Gene3D" id="3.90.870.10">
    <property type="entry name" value="DHBP synthase"/>
    <property type="match status" value="1"/>
</dbReference>
<dbReference type="AlphaFoldDB" id="A0A5Q2QAC0"/>
<dbReference type="PANTHER" id="PTHR17490:SF18">
    <property type="entry name" value="THREONYLCARBAMOYL-AMP SYNTHASE"/>
    <property type="match status" value="1"/>
</dbReference>
<dbReference type="RefSeq" id="WP_153712666.1">
    <property type="nucleotide sequence ID" value="NZ_CP045871.1"/>
</dbReference>
<gene>
    <name evidence="8" type="ORF">GH975_00745</name>
</gene>
<dbReference type="GO" id="GO:0006450">
    <property type="term" value="P:regulation of translational fidelity"/>
    <property type="evidence" value="ECO:0007669"/>
    <property type="project" value="TreeGrafter"/>
</dbReference>
<dbReference type="InterPro" id="IPR017945">
    <property type="entry name" value="DHBP_synth_RibB-like_a/b_dom"/>
</dbReference>
<dbReference type="InterPro" id="IPR050156">
    <property type="entry name" value="TC-AMP_synthase_SUA5"/>
</dbReference>
<evidence type="ECO:0000313" key="8">
    <source>
        <dbReference type="EMBL" id="QGG79162.1"/>
    </source>
</evidence>
<protein>
    <recommendedName>
        <fullName evidence="3">L-threonylcarbamoyladenylate synthase</fullName>
        <ecNumber evidence="3">2.7.7.87</ecNumber>
    </recommendedName>
</protein>
<evidence type="ECO:0000256" key="2">
    <source>
        <dbReference type="ARBA" id="ARBA00007663"/>
    </source>
</evidence>
<dbReference type="KEGG" id="llp:GH975_00745"/>
<evidence type="ECO:0000256" key="5">
    <source>
        <dbReference type="ARBA" id="ARBA00022679"/>
    </source>
</evidence>
<dbReference type="EC" id="2.7.7.87" evidence="3"/>
<dbReference type="OrthoDB" id="9814580at2"/>
<keyword evidence="5" id="KW-0808">Transferase</keyword>
<reference evidence="8 9" key="1">
    <citation type="submission" date="2019-11" db="EMBL/GenBank/DDBJ databases">
        <authorList>
            <person name="Khan S.A."/>
            <person name="Jeon C.O."/>
            <person name="Chun B.H."/>
        </authorList>
    </citation>
    <scope>NUCLEOTIDE SEQUENCE [LARGE SCALE GENOMIC DNA]</scope>
    <source>
        <strain evidence="8 9">IMCC 1097</strain>
    </source>
</reference>